<keyword evidence="3" id="KW-1185">Reference proteome</keyword>
<dbReference type="EMBL" id="CP011125">
    <property type="protein sequence ID" value="AKF08713.1"/>
    <property type="molecule type" value="Genomic_DNA"/>
</dbReference>
<dbReference type="KEGG" id="samy:DB32_005862"/>
<reference evidence="2 3" key="1">
    <citation type="submission" date="2015-03" db="EMBL/GenBank/DDBJ databases">
        <title>Genome assembly of Sandaracinus amylolyticus DSM 53668.</title>
        <authorList>
            <person name="Sharma G."/>
            <person name="Subramanian S."/>
        </authorList>
    </citation>
    <scope>NUCLEOTIDE SEQUENCE [LARGE SCALE GENOMIC DNA]</scope>
    <source>
        <strain evidence="2 3">DSM 53668</strain>
    </source>
</reference>
<evidence type="ECO:0000313" key="2">
    <source>
        <dbReference type="EMBL" id="AKF08713.1"/>
    </source>
</evidence>
<keyword evidence="1" id="KW-0812">Transmembrane</keyword>
<sequence>MVFALACVPALAAAQTDEALDEARAALREGDHELAIDVLEEARATSGDPALRYELYLAHHQAGQHAQAASHLEAYLASDAAIDDDERARLEGHLADLRALDAPRPSGDPLDDPAVPIIGWTLFTGGILGLITFAVGGVVAFTIENGASPRCRDEGACAPGELAGVDEAWTAAWIGLASGVVLGAVGGVLLVLAGERQRGGSRSLPPDLDPSLQRPFSLAPWVDPARGAGGVGARVVF</sequence>
<organism evidence="2 3">
    <name type="scientific">Sandaracinus amylolyticus</name>
    <dbReference type="NCBI Taxonomy" id="927083"/>
    <lineage>
        <taxon>Bacteria</taxon>
        <taxon>Pseudomonadati</taxon>
        <taxon>Myxococcota</taxon>
        <taxon>Polyangia</taxon>
        <taxon>Polyangiales</taxon>
        <taxon>Sandaracinaceae</taxon>
        <taxon>Sandaracinus</taxon>
    </lineage>
</organism>
<dbReference type="InterPro" id="IPR011990">
    <property type="entry name" value="TPR-like_helical_dom_sf"/>
</dbReference>
<gene>
    <name evidence="2" type="ORF">DB32_005862</name>
</gene>
<name>A0A0F6YKZ0_9BACT</name>
<evidence type="ECO:0000313" key="3">
    <source>
        <dbReference type="Proteomes" id="UP000034883"/>
    </source>
</evidence>
<keyword evidence="1" id="KW-0472">Membrane</keyword>
<dbReference type="Proteomes" id="UP000034883">
    <property type="component" value="Chromosome"/>
</dbReference>
<dbReference type="STRING" id="927083.DB32_005862"/>
<proteinExistence type="predicted"/>
<protein>
    <recommendedName>
        <fullName evidence="4">Tetratricopeptide repeat protein</fullName>
    </recommendedName>
</protein>
<evidence type="ECO:0008006" key="4">
    <source>
        <dbReference type="Google" id="ProtNLM"/>
    </source>
</evidence>
<dbReference type="SUPFAM" id="SSF48452">
    <property type="entry name" value="TPR-like"/>
    <property type="match status" value="1"/>
</dbReference>
<keyword evidence="1" id="KW-1133">Transmembrane helix</keyword>
<dbReference type="AlphaFoldDB" id="A0A0F6YKZ0"/>
<accession>A0A0F6YKZ0</accession>
<evidence type="ECO:0000256" key="1">
    <source>
        <dbReference type="SAM" id="Phobius"/>
    </source>
</evidence>
<feature type="transmembrane region" description="Helical" evidence="1">
    <location>
        <begin position="171"/>
        <end position="193"/>
    </location>
</feature>